<evidence type="ECO:0000313" key="1">
    <source>
        <dbReference type="EMBL" id="MCJ0742064.1"/>
    </source>
</evidence>
<dbReference type="SUPFAM" id="SSF53335">
    <property type="entry name" value="S-adenosyl-L-methionine-dependent methyltransferases"/>
    <property type="match status" value="1"/>
</dbReference>
<reference evidence="1" key="1">
    <citation type="submission" date="2022-03" db="EMBL/GenBank/DDBJ databases">
        <authorList>
            <person name="Woo C.Y."/>
        </authorList>
    </citation>
    <scope>NUCLEOTIDE SEQUENCE</scope>
    <source>
        <strain evidence="1">CYS-01</strain>
    </source>
</reference>
<dbReference type="EMBL" id="JALGBH010000001">
    <property type="protein sequence ID" value="MCJ0742064.1"/>
    <property type="molecule type" value="Genomic_DNA"/>
</dbReference>
<dbReference type="Pfam" id="PF13489">
    <property type="entry name" value="Methyltransf_23"/>
    <property type="match status" value="1"/>
</dbReference>
<dbReference type="CDD" id="cd02440">
    <property type="entry name" value="AdoMet_MTases"/>
    <property type="match status" value="1"/>
</dbReference>
<organism evidence="1 2">
    <name type="scientific">Pedobacter montanisoli</name>
    <dbReference type="NCBI Taxonomy" id="2923277"/>
    <lineage>
        <taxon>Bacteria</taxon>
        <taxon>Pseudomonadati</taxon>
        <taxon>Bacteroidota</taxon>
        <taxon>Sphingobacteriia</taxon>
        <taxon>Sphingobacteriales</taxon>
        <taxon>Sphingobacteriaceae</taxon>
        <taxon>Pedobacter</taxon>
    </lineage>
</organism>
<comment type="caution">
    <text evidence="1">The sequence shown here is derived from an EMBL/GenBank/DDBJ whole genome shotgun (WGS) entry which is preliminary data.</text>
</comment>
<proteinExistence type="predicted"/>
<dbReference type="Proteomes" id="UP001165460">
    <property type="component" value="Unassembled WGS sequence"/>
</dbReference>
<dbReference type="Gene3D" id="3.40.50.150">
    <property type="entry name" value="Vaccinia Virus protein VP39"/>
    <property type="match status" value="1"/>
</dbReference>
<dbReference type="GO" id="GO:0008168">
    <property type="term" value="F:methyltransferase activity"/>
    <property type="evidence" value="ECO:0007669"/>
    <property type="project" value="UniProtKB-KW"/>
</dbReference>
<dbReference type="RefSeq" id="WP_243360218.1">
    <property type="nucleotide sequence ID" value="NZ_JALGBH010000001.1"/>
</dbReference>
<protein>
    <submittedName>
        <fullName evidence="1">Class I SAM-dependent methyltransferase</fullName>
    </submittedName>
</protein>
<dbReference type="InterPro" id="IPR029063">
    <property type="entry name" value="SAM-dependent_MTases_sf"/>
</dbReference>
<keyword evidence="1" id="KW-0489">Methyltransferase</keyword>
<keyword evidence="1" id="KW-0808">Transferase</keyword>
<dbReference type="GO" id="GO:0032259">
    <property type="term" value="P:methylation"/>
    <property type="evidence" value="ECO:0007669"/>
    <property type="project" value="UniProtKB-KW"/>
</dbReference>
<keyword evidence="2" id="KW-1185">Reference proteome</keyword>
<evidence type="ECO:0000313" key="2">
    <source>
        <dbReference type="Proteomes" id="UP001165460"/>
    </source>
</evidence>
<gene>
    <name evidence="1" type="ORF">MMF97_05005</name>
</gene>
<sequence length="236" mass="27224">MHCHFLSLFMDIYGSALLDFYKNNQSQTLWLHNSYGETEEMPVDVFFREEEEMPEIELKAMDLCQGSILDIGAGVGSHALILQKHHKDVTAIDTSLNAVNIMKQRGVKRALQQDIFTYKSKFDTLLLLMNGIGLTRTLDGLEHFLEMAKILLNPKGSLIFDSSDISYLYEGSIKPKDKYFGEVSYAYEYKGKKGEWFKWLYIDPSTLKTLALKHGWNCKIIIEDEYDQYLAQLTLH</sequence>
<accession>A0ABS9ZVK0</accession>
<name>A0ABS9ZVK0_9SPHI</name>